<protein>
    <submittedName>
        <fullName evidence="2">Uncharacterized protein</fullName>
    </submittedName>
</protein>
<dbReference type="EMBL" id="QEWE01000026">
    <property type="protein sequence ID" value="REJ26371.1"/>
    <property type="molecule type" value="Genomic_DNA"/>
</dbReference>
<reference evidence="2 3" key="1">
    <citation type="submission" date="2018-03" db="EMBL/GenBank/DDBJ databases">
        <authorList>
            <person name="Keele B.F."/>
        </authorList>
    </citation>
    <scope>NUCLEOTIDE SEQUENCE [LARGE SCALE GENOMIC DNA]</scope>
    <source>
        <strain evidence="2">ZCTH4_d</strain>
    </source>
</reference>
<comment type="caution">
    <text evidence="2">The sequence shown here is derived from an EMBL/GenBank/DDBJ whole genome shotgun (WGS) entry which is preliminary data.</text>
</comment>
<evidence type="ECO:0000313" key="2">
    <source>
        <dbReference type="EMBL" id="REJ26371.1"/>
    </source>
</evidence>
<gene>
    <name evidence="2" type="ORF">C6P37_13655</name>
</gene>
<dbReference type="Proteomes" id="UP000257014">
    <property type="component" value="Unassembled WGS sequence"/>
</dbReference>
<accession>A0A3E0K0M1</accession>
<feature type="compositionally biased region" description="Gly residues" evidence="1">
    <location>
        <begin position="7"/>
        <end position="16"/>
    </location>
</feature>
<dbReference type="AlphaFoldDB" id="A0A3E0K0M1"/>
<evidence type="ECO:0000313" key="3">
    <source>
        <dbReference type="Proteomes" id="UP000257014"/>
    </source>
</evidence>
<sequence length="75" mass="8063">MKEGGWRGENGGGPGGPQRRTGQAVAKRENGEGIRGRISGILQQNPLILQAGFMARADGRNPWPEWGSLEGRIHS</sequence>
<proteinExistence type="predicted"/>
<name>A0A3E0K0M1_9BACI</name>
<feature type="region of interest" description="Disordered" evidence="1">
    <location>
        <begin position="1"/>
        <end position="38"/>
    </location>
</feature>
<feature type="compositionally biased region" description="Basic and acidic residues" evidence="1">
    <location>
        <begin position="26"/>
        <end position="35"/>
    </location>
</feature>
<evidence type="ECO:0000256" key="1">
    <source>
        <dbReference type="SAM" id="MobiDB-lite"/>
    </source>
</evidence>
<organism evidence="2 3">
    <name type="scientific">Caldibacillus debilis</name>
    <dbReference type="NCBI Taxonomy" id="301148"/>
    <lineage>
        <taxon>Bacteria</taxon>
        <taxon>Bacillati</taxon>
        <taxon>Bacillota</taxon>
        <taxon>Bacilli</taxon>
        <taxon>Bacillales</taxon>
        <taxon>Bacillaceae</taxon>
        <taxon>Caldibacillus</taxon>
    </lineage>
</organism>